<comment type="similarity">
    <text evidence="1">Belongs to the BlaI transcriptional regulatory family.</text>
</comment>
<gene>
    <name evidence="5" type="ORF">DWV56_06540</name>
</gene>
<protein>
    <recommendedName>
        <fullName evidence="7">BlaI/MecI/CopY family transcriptional regulator</fullName>
    </recommendedName>
</protein>
<sequence length="129" mass="14998">MNLDGGTYMKYIQFTKKENEIMDILWKHDIAMSANDIKLASKDLSINTIQQTLQKLLEIKYIKVAGIGQNKKAITRLYRPVISEAQYVNSFIGEDTRAKISAYFVEHTNDLEMIEQLKKLIQEKEKELK</sequence>
<keyword evidence="3" id="KW-0238">DNA-binding</keyword>
<name>A0A413CTP6_9FIRM</name>
<dbReference type="Gene3D" id="1.10.10.10">
    <property type="entry name" value="Winged helix-like DNA-binding domain superfamily/Winged helix DNA-binding domain"/>
    <property type="match status" value="1"/>
</dbReference>
<dbReference type="InterPro" id="IPR036390">
    <property type="entry name" value="WH_DNA-bd_sf"/>
</dbReference>
<accession>A0A413CTP6</accession>
<dbReference type="EMBL" id="QSAT01000018">
    <property type="protein sequence ID" value="RGW74988.1"/>
    <property type="molecule type" value="Genomic_DNA"/>
</dbReference>
<dbReference type="InterPro" id="IPR036388">
    <property type="entry name" value="WH-like_DNA-bd_sf"/>
</dbReference>
<evidence type="ECO:0000256" key="1">
    <source>
        <dbReference type="ARBA" id="ARBA00011046"/>
    </source>
</evidence>
<evidence type="ECO:0000313" key="6">
    <source>
        <dbReference type="Proteomes" id="UP000284651"/>
    </source>
</evidence>
<evidence type="ECO:0008006" key="7">
    <source>
        <dbReference type="Google" id="ProtNLM"/>
    </source>
</evidence>
<dbReference type="GO" id="GO:0003677">
    <property type="term" value="F:DNA binding"/>
    <property type="evidence" value="ECO:0007669"/>
    <property type="project" value="UniProtKB-KW"/>
</dbReference>
<evidence type="ECO:0000256" key="2">
    <source>
        <dbReference type="ARBA" id="ARBA00023015"/>
    </source>
</evidence>
<keyword evidence="2" id="KW-0805">Transcription regulation</keyword>
<dbReference type="Pfam" id="PF03965">
    <property type="entry name" value="Penicillinase_R"/>
    <property type="match status" value="1"/>
</dbReference>
<dbReference type="AlphaFoldDB" id="A0A413CTP6"/>
<reference evidence="5 6" key="1">
    <citation type="submission" date="2018-08" db="EMBL/GenBank/DDBJ databases">
        <title>A genome reference for cultivated species of the human gut microbiota.</title>
        <authorList>
            <person name="Zou Y."/>
            <person name="Xue W."/>
            <person name="Luo G."/>
        </authorList>
    </citation>
    <scope>NUCLEOTIDE SEQUENCE [LARGE SCALE GENOMIC DNA]</scope>
    <source>
        <strain evidence="5 6">AF10-31</strain>
    </source>
</reference>
<dbReference type="SUPFAM" id="SSF46785">
    <property type="entry name" value="Winged helix' DNA-binding domain"/>
    <property type="match status" value="1"/>
</dbReference>
<proteinExistence type="inferred from homology"/>
<dbReference type="Proteomes" id="UP000284651">
    <property type="component" value="Unassembled WGS sequence"/>
</dbReference>
<organism evidence="5 6">
    <name type="scientific">Holdemanella biformis</name>
    <dbReference type="NCBI Taxonomy" id="1735"/>
    <lineage>
        <taxon>Bacteria</taxon>
        <taxon>Bacillati</taxon>
        <taxon>Bacillota</taxon>
        <taxon>Erysipelotrichia</taxon>
        <taxon>Erysipelotrichales</taxon>
        <taxon>Erysipelotrichaceae</taxon>
        <taxon>Holdemanella</taxon>
    </lineage>
</organism>
<comment type="caution">
    <text evidence="5">The sequence shown here is derived from an EMBL/GenBank/DDBJ whole genome shotgun (WGS) entry which is preliminary data.</text>
</comment>
<evidence type="ECO:0000256" key="3">
    <source>
        <dbReference type="ARBA" id="ARBA00023125"/>
    </source>
</evidence>
<evidence type="ECO:0000313" key="5">
    <source>
        <dbReference type="EMBL" id="RGW74988.1"/>
    </source>
</evidence>
<evidence type="ECO:0000256" key="4">
    <source>
        <dbReference type="ARBA" id="ARBA00023163"/>
    </source>
</evidence>
<dbReference type="InterPro" id="IPR005650">
    <property type="entry name" value="BlaI_family"/>
</dbReference>
<dbReference type="GO" id="GO:0045892">
    <property type="term" value="P:negative regulation of DNA-templated transcription"/>
    <property type="evidence" value="ECO:0007669"/>
    <property type="project" value="InterPro"/>
</dbReference>
<keyword evidence="4" id="KW-0804">Transcription</keyword>